<keyword evidence="2" id="KW-1185">Reference proteome</keyword>
<evidence type="ECO:0008006" key="3">
    <source>
        <dbReference type="Google" id="ProtNLM"/>
    </source>
</evidence>
<gene>
    <name evidence="1" type="ORF">OUY18_08080</name>
</gene>
<evidence type="ECO:0000313" key="2">
    <source>
        <dbReference type="Proteomes" id="UP001082703"/>
    </source>
</evidence>
<name>A0ABT4BTM1_9FIRM</name>
<dbReference type="RefSeq" id="WP_268058259.1">
    <property type="nucleotide sequence ID" value="NZ_JAPOHA010000007.1"/>
</dbReference>
<proteinExistence type="predicted"/>
<comment type="caution">
    <text evidence="1">The sequence shown here is derived from an EMBL/GenBank/DDBJ whole genome shotgun (WGS) entry which is preliminary data.</text>
</comment>
<evidence type="ECO:0000313" key="1">
    <source>
        <dbReference type="EMBL" id="MCY1714209.1"/>
    </source>
</evidence>
<organism evidence="1 2">
    <name type="scientific">Caproiciproducens galactitolivorans</name>
    <dbReference type="NCBI Taxonomy" id="642589"/>
    <lineage>
        <taxon>Bacteria</taxon>
        <taxon>Bacillati</taxon>
        <taxon>Bacillota</taxon>
        <taxon>Clostridia</taxon>
        <taxon>Eubacteriales</taxon>
        <taxon>Acutalibacteraceae</taxon>
        <taxon>Caproiciproducens</taxon>
    </lineage>
</organism>
<dbReference type="EMBL" id="JAPOHA010000007">
    <property type="protein sequence ID" value="MCY1714209.1"/>
    <property type="molecule type" value="Genomic_DNA"/>
</dbReference>
<dbReference type="Proteomes" id="UP001082703">
    <property type="component" value="Unassembled WGS sequence"/>
</dbReference>
<accession>A0ABT4BTM1</accession>
<reference evidence="1 2" key="1">
    <citation type="submission" date="2022-11" db="EMBL/GenBank/DDBJ databases">
        <authorList>
            <person name="Caiyu Z."/>
        </authorList>
    </citation>
    <scope>NUCLEOTIDE SEQUENCE [LARGE SCALE GENOMIC DNA]</scope>
    <source>
        <strain evidence="1 2">YR-4</strain>
    </source>
</reference>
<sequence>MKLYDIDVVKLIELLDKAKGNVYLITEDGNTLNLKSKLCQLYGVRALLEGAKNSTVSAELNVENPEDELMFINYMMSK</sequence>
<protein>
    <recommendedName>
        <fullName evidence="3">Polya polymerase</fullName>
    </recommendedName>
</protein>